<dbReference type="GO" id="GO:0003677">
    <property type="term" value="F:DNA binding"/>
    <property type="evidence" value="ECO:0007669"/>
    <property type="project" value="InterPro"/>
</dbReference>
<dbReference type="SMART" id="SM00850">
    <property type="entry name" value="LytTR"/>
    <property type="match status" value="1"/>
</dbReference>
<feature type="domain" description="HTH LytTR-type" evidence="5">
    <location>
        <begin position="162"/>
        <end position="233"/>
    </location>
</feature>
<keyword evidence="2" id="KW-0902">Two-component regulatory system</keyword>
<dbReference type="PANTHER" id="PTHR37299:SF3">
    <property type="entry name" value="STAGE 0 SPORULATION PROTEIN A HOMOLOG"/>
    <property type="match status" value="1"/>
</dbReference>
<evidence type="ECO:0000256" key="1">
    <source>
        <dbReference type="ARBA" id="ARBA00022490"/>
    </source>
</evidence>
<accession>A0A5C8V9N5</accession>
<organism evidence="6 7">
    <name type="scientific">Flagellimonas hymeniacidonis</name>
    <dbReference type="NCBI Taxonomy" id="2603628"/>
    <lineage>
        <taxon>Bacteria</taxon>
        <taxon>Pseudomonadati</taxon>
        <taxon>Bacteroidota</taxon>
        <taxon>Flavobacteriia</taxon>
        <taxon>Flavobacteriales</taxon>
        <taxon>Flavobacteriaceae</taxon>
        <taxon>Flagellimonas</taxon>
    </lineage>
</organism>
<feature type="transmembrane region" description="Helical" evidence="4">
    <location>
        <begin position="47"/>
        <end position="71"/>
    </location>
</feature>
<evidence type="ECO:0000259" key="5">
    <source>
        <dbReference type="PROSITE" id="PS50930"/>
    </source>
</evidence>
<dbReference type="InterPro" id="IPR007492">
    <property type="entry name" value="LytTR_DNA-bd_dom"/>
</dbReference>
<feature type="transmembrane region" description="Helical" evidence="4">
    <location>
        <begin position="118"/>
        <end position="139"/>
    </location>
</feature>
<feature type="transmembrane region" description="Helical" evidence="4">
    <location>
        <begin position="21"/>
        <end position="41"/>
    </location>
</feature>
<proteinExistence type="predicted"/>
<keyword evidence="1" id="KW-0963">Cytoplasm</keyword>
<feature type="transmembrane region" description="Helical" evidence="4">
    <location>
        <begin position="83"/>
        <end position="106"/>
    </location>
</feature>
<reference evidence="6 7" key="1">
    <citation type="submission" date="2019-08" db="EMBL/GenBank/DDBJ databases">
        <title>Professor.</title>
        <authorList>
            <person name="Park J.S."/>
        </authorList>
    </citation>
    <scope>NUCLEOTIDE SEQUENCE [LARGE SCALE GENOMIC DNA]</scope>
    <source>
        <strain evidence="6 7">176CP5-101</strain>
    </source>
</reference>
<gene>
    <name evidence="6" type="ORF">FVB32_06355</name>
</gene>
<dbReference type="AlphaFoldDB" id="A0A5C8V9N5"/>
<dbReference type="EMBL" id="VRUR01000001">
    <property type="protein sequence ID" value="TXN37909.1"/>
    <property type="molecule type" value="Genomic_DNA"/>
</dbReference>
<comment type="caution">
    <text evidence="6">The sequence shown here is derived from an EMBL/GenBank/DDBJ whole genome shotgun (WGS) entry which is preliminary data.</text>
</comment>
<evidence type="ECO:0000313" key="7">
    <source>
        <dbReference type="Proteomes" id="UP000321456"/>
    </source>
</evidence>
<evidence type="ECO:0000313" key="6">
    <source>
        <dbReference type="EMBL" id="TXN37909.1"/>
    </source>
</evidence>
<dbReference type="RefSeq" id="WP_147742291.1">
    <property type="nucleotide sequence ID" value="NZ_VRUR01000001.1"/>
</dbReference>
<dbReference type="Gene3D" id="2.40.50.1020">
    <property type="entry name" value="LytTr DNA-binding domain"/>
    <property type="match status" value="1"/>
</dbReference>
<evidence type="ECO:0000256" key="2">
    <source>
        <dbReference type="ARBA" id="ARBA00023012"/>
    </source>
</evidence>
<dbReference type="PROSITE" id="PS50930">
    <property type="entry name" value="HTH_LYTTR"/>
    <property type="match status" value="1"/>
</dbReference>
<protein>
    <submittedName>
        <fullName evidence="6">LytTR family transcriptional regulator</fullName>
    </submittedName>
</protein>
<evidence type="ECO:0000256" key="4">
    <source>
        <dbReference type="SAM" id="Phobius"/>
    </source>
</evidence>
<keyword evidence="4" id="KW-1133">Transmembrane helix</keyword>
<evidence type="ECO:0000256" key="3">
    <source>
        <dbReference type="ARBA" id="ARBA00023159"/>
    </source>
</evidence>
<dbReference type="GO" id="GO:0000156">
    <property type="term" value="F:phosphorelay response regulator activity"/>
    <property type="evidence" value="ECO:0007669"/>
    <property type="project" value="InterPro"/>
</dbReference>
<keyword evidence="4" id="KW-0812">Transmembrane</keyword>
<keyword evidence="3" id="KW-0010">Activator</keyword>
<dbReference type="Proteomes" id="UP000321456">
    <property type="component" value="Unassembled WGS sequence"/>
</dbReference>
<dbReference type="Pfam" id="PF04397">
    <property type="entry name" value="LytTR"/>
    <property type="match status" value="1"/>
</dbReference>
<dbReference type="PANTHER" id="PTHR37299">
    <property type="entry name" value="TRANSCRIPTIONAL REGULATOR-RELATED"/>
    <property type="match status" value="1"/>
</dbReference>
<keyword evidence="7" id="KW-1185">Reference proteome</keyword>
<dbReference type="InterPro" id="IPR046947">
    <property type="entry name" value="LytR-like"/>
</dbReference>
<sequence>MTWNFSDMKFANNFYILNSRIATHVLFWVVYYLLFGFIWAGKEGYLASYYLEFILLPVRILAVYVTIYFLLPRFLLKRKFRNFFLGYGITLLLGGILQRVFIHLFYEELLLNDSSAGLFSIMMLVRAIILINTTVLLILGMKLFQLWSIEHDKNKTLESDILEIRSNRKTHRVVIDNILFVEGLGNYVTFHLADKTKITSYGSIKNTLEQLPENFRRVHKSYIVNKGHIKSYDTISIDIQDTSIPRGKSIPDEVLLQ</sequence>
<name>A0A5C8V9N5_9FLAO</name>
<keyword evidence="4" id="KW-0472">Membrane</keyword>